<reference evidence="1" key="1">
    <citation type="submission" date="2021-06" db="EMBL/GenBank/DDBJ databases">
        <authorList>
            <person name="Hodson N. C."/>
            <person name="Mongue J. A."/>
            <person name="Jaron S. K."/>
        </authorList>
    </citation>
    <scope>NUCLEOTIDE SEQUENCE</scope>
</reference>
<dbReference type="EMBL" id="CAJVCH010080879">
    <property type="protein sequence ID" value="CAG7721586.1"/>
    <property type="molecule type" value="Genomic_DNA"/>
</dbReference>
<protein>
    <submittedName>
        <fullName evidence="1">Uncharacterized protein</fullName>
    </submittedName>
</protein>
<feature type="non-terminal residue" evidence="1">
    <location>
        <position position="1"/>
    </location>
</feature>
<name>A0A8J2JKB6_9HEXA</name>
<accession>A0A8J2JKB6</accession>
<dbReference type="Proteomes" id="UP000708208">
    <property type="component" value="Unassembled WGS sequence"/>
</dbReference>
<evidence type="ECO:0000313" key="2">
    <source>
        <dbReference type="Proteomes" id="UP000708208"/>
    </source>
</evidence>
<comment type="caution">
    <text evidence="1">The sequence shown here is derived from an EMBL/GenBank/DDBJ whole genome shotgun (WGS) entry which is preliminary data.</text>
</comment>
<evidence type="ECO:0000313" key="1">
    <source>
        <dbReference type="EMBL" id="CAG7721586.1"/>
    </source>
</evidence>
<proteinExistence type="predicted"/>
<sequence>MAGERKRGKTCIAICALTKDGL</sequence>
<keyword evidence="2" id="KW-1185">Reference proteome</keyword>
<gene>
    <name evidence="1" type="ORF">AFUS01_LOCUS10792</name>
</gene>
<dbReference type="AlphaFoldDB" id="A0A8J2JKB6"/>
<organism evidence="1 2">
    <name type="scientific">Allacma fusca</name>
    <dbReference type="NCBI Taxonomy" id="39272"/>
    <lineage>
        <taxon>Eukaryota</taxon>
        <taxon>Metazoa</taxon>
        <taxon>Ecdysozoa</taxon>
        <taxon>Arthropoda</taxon>
        <taxon>Hexapoda</taxon>
        <taxon>Collembola</taxon>
        <taxon>Symphypleona</taxon>
        <taxon>Sminthuridae</taxon>
        <taxon>Allacma</taxon>
    </lineage>
</organism>